<accession>A0ABW8TB00</accession>
<proteinExistence type="predicted"/>
<evidence type="ECO:0000313" key="3">
    <source>
        <dbReference type="Proteomes" id="UP001623592"/>
    </source>
</evidence>
<gene>
    <name evidence="2" type="ORF">ACJDT4_04530</name>
</gene>
<evidence type="ECO:0008006" key="4">
    <source>
        <dbReference type="Google" id="ProtNLM"/>
    </source>
</evidence>
<protein>
    <recommendedName>
        <fullName evidence="4">DUF2232 domain-containing protein</fullName>
    </recommendedName>
</protein>
<dbReference type="EMBL" id="JBJIAA010000003">
    <property type="protein sequence ID" value="MFL0249679.1"/>
    <property type="molecule type" value="Genomic_DNA"/>
</dbReference>
<dbReference type="RefSeq" id="WP_406786348.1">
    <property type="nucleotide sequence ID" value="NZ_JBJIAA010000003.1"/>
</dbReference>
<organism evidence="2 3">
    <name type="scientific">Clostridium neuense</name>
    <dbReference type="NCBI Taxonomy" id="1728934"/>
    <lineage>
        <taxon>Bacteria</taxon>
        <taxon>Bacillati</taxon>
        <taxon>Bacillota</taxon>
        <taxon>Clostridia</taxon>
        <taxon>Eubacteriales</taxon>
        <taxon>Clostridiaceae</taxon>
        <taxon>Clostridium</taxon>
    </lineage>
</organism>
<comment type="caution">
    <text evidence="2">The sequence shown here is derived from an EMBL/GenBank/DDBJ whole genome shotgun (WGS) entry which is preliminary data.</text>
</comment>
<feature type="transmembrane region" description="Helical" evidence="1">
    <location>
        <begin position="98"/>
        <end position="120"/>
    </location>
</feature>
<feature type="transmembrane region" description="Helical" evidence="1">
    <location>
        <begin position="12"/>
        <end position="44"/>
    </location>
</feature>
<name>A0ABW8TB00_9CLOT</name>
<evidence type="ECO:0000256" key="1">
    <source>
        <dbReference type="SAM" id="Phobius"/>
    </source>
</evidence>
<evidence type="ECO:0000313" key="2">
    <source>
        <dbReference type="EMBL" id="MFL0249679.1"/>
    </source>
</evidence>
<feature type="transmembrane region" description="Helical" evidence="1">
    <location>
        <begin position="56"/>
        <end position="86"/>
    </location>
</feature>
<keyword evidence="1" id="KW-0812">Transmembrane</keyword>
<sequence length="168" mass="19432">MDKTKKLTRSSFYTALSVLLIYLSTVMPIGRLYILAVACCIIPISILTTNIRYSVLVYAAASLLSVFLLGIKVSVFSYIIFFGIYGFVKLYIEKLRKLYLEIFLKLAFYNAAIFIIFILYKTLFISSSTTKLPIYLIVLISEPIFLLCDYVITLFIDYMNRHFIKIFK</sequence>
<feature type="transmembrane region" description="Helical" evidence="1">
    <location>
        <begin position="132"/>
        <end position="156"/>
    </location>
</feature>
<keyword evidence="3" id="KW-1185">Reference proteome</keyword>
<dbReference type="Proteomes" id="UP001623592">
    <property type="component" value="Unassembled WGS sequence"/>
</dbReference>
<keyword evidence="1" id="KW-0472">Membrane</keyword>
<reference evidence="2 3" key="1">
    <citation type="submission" date="2024-11" db="EMBL/GenBank/DDBJ databases">
        <authorList>
            <person name="Heng Y.C."/>
            <person name="Lim A.C.H."/>
            <person name="Lee J.K.Y."/>
            <person name="Kittelmann S."/>
        </authorList>
    </citation>
    <scope>NUCLEOTIDE SEQUENCE [LARGE SCALE GENOMIC DNA]</scope>
    <source>
        <strain evidence="2 3">WILCCON 0114</strain>
    </source>
</reference>
<keyword evidence="1" id="KW-1133">Transmembrane helix</keyword>